<name>A0A4Q7L5P2_9PSEU</name>
<accession>A0A4Q7L5P2</accession>
<protein>
    <submittedName>
        <fullName evidence="2">CHAT domain-containing protein</fullName>
    </submittedName>
</protein>
<dbReference type="SUPFAM" id="SSF48452">
    <property type="entry name" value="TPR-like"/>
    <property type="match status" value="2"/>
</dbReference>
<dbReference type="EMBL" id="SGWQ01000001">
    <property type="protein sequence ID" value="RZS44647.1"/>
    <property type="molecule type" value="Genomic_DNA"/>
</dbReference>
<reference evidence="2 3" key="1">
    <citation type="submission" date="2019-02" db="EMBL/GenBank/DDBJ databases">
        <title>Genomic Encyclopedia of Type Strains, Phase IV (KMG-IV): sequencing the most valuable type-strain genomes for metagenomic binning, comparative biology and taxonomic classification.</title>
        <authorList>
            <person name="Goeker M."/>
        </authorList>
    </citation>
    <scope>NUCLEOTIDE SEQUENCE [LARGE SCALE GENOMIC DNA]</scope>
    <source>
        <strain evidence="2 3">DSM 101727</strain>
    </source>
</reference>
<keyword evidence="3" id="KW-1185">Reference proteome</keyword>
<dbReference type="RefSeq" id="WP_130342307.1">
    <property type="nucleotide sequence ID" value="NZ_SGWQ01000001.1"/>
</dbReference>
<evidence type="ECO:0000313" key="3">
    <source>
        <dbReference type="Proteomes" id="UP000294257"/>
    </source>
</evidence>
<dbReference type="AlphaFoldDB" id="A0A4Q7L5P2"/>
<sequence>MTALAAENFATAAVRDPVDTVRALVVLLHGRGIDRRSRALAWHAVARARIECGQQDLAYAAARRAFRAAERAGLTELAGEGLLLLAWIQQDRGHRESSRRYLSLAWPRVGGGLLARARCLRGLDLCVAGEHTDAVRELSTSIMGLRRAGDTHWLANALNGRGIARACQRRLAAADADFAVARDLFVVIGEGERAATCTHNRGWVAALGGDLPTALARYDEAVRAGMTGARRPETLVDRALALLSAGLADDAAVVLADAERLFDGSGRGTMLAEALLALGQCASRASDHRRALDAVRRARALFRRQRRVPLVAAATAVELRVLLRDNDSLLPVAVAAARRCDRLGRPMEAAELRLAAAASAGPAEARRLLRAVERERQAGPVRQRVLGWLARARRAALDGDRRAVFAACRAGLRVVDEHVAAMGAVELQASAAELGGELAAVGLAAAMDGGRPRTVLRWIERYRGAVSRRRPVRPPADPALAAELVRLRAESDGPRLSTVEGRVRRLSLASSAAVVEAIALPSLDEVAARLGSSVLVSLAVHNGRLVACTVAGGRVRLHRLGAVAEIGARVDGLRFALGVHARTGRESARVAARAAADELDRAILSPLDDVLGDRPLVIVPVGELRALPWAALRSCAGRPVTVTPSVASWLTAPRVDATGGHLWIAGPGLPHAAVEVAGLHRRWGGILLRANESRVADVLAAVDGADVVHVAAHGRFREDAPMFSCLDLADGPLYGYDLDSLPRAPKLVVLSACEAGRSATGGLIGLATVLLRRGAGTVIASTLPVPDAEATPLVTALHDELGRGATPAEALAAAQTRHGHLGFACFT</sequence>
<evidence type="ECO:0000313" key="2">
    <source>
        <dbReference type="EMBL" id="RZS44647.1"/>
    </source>
</evidence>
<comment type="caution">
    <text evidence="2">The sequence shown here is derived from an EMBL/GenBank/DDBJ whole genome shotgun (WGS) entry which is preliminary data.</text>
</comment>
<evidence type="ECO:0000259" key="1">
    <source>
        <dbReference type="Pfam" id="PF12770"/>
    </source>
</evidence>
<dbReference type="InterPro" id="IPR011990">
    <property type="entry name" value="TPR-like_helical_dom_sf"/>
</dbReference>
<dbReference type="OrthoDB" id="9761935at2"/>
<dbReference type="Pfam" id="PF12770">
    <property type="entry name" value="CHAT"/>
    <property type="match status" value="1"/>
</dbReference>
<dbReference type="Proteomes" id="UP000294257">
    <property type="component" value="Unassembled WGS sequence"/>
</dbReference>
<feature type="domain" description="CHAT" evidence="1">
    <location>
        <begin position="594"/>
        <end position="817"/>
    </location>
</feature>
<gene>
    <name evidence="2" type="ORF">EV193_101523</name>
</gene>
<dbReference type="InterPro" id="IPR024983">
    <property type="entry name" value="CHAT_dom"/>
</dbReference>
<dbReference type="Gene3D" id="1.25.40.10">
    <property type="entry name" value="Tetratricopeptide repeat domain"/>
    <property type="match status" value="1"/>
</dbReference>
<proteinExistence type="predicted"/>
<organism evidence="2 3">
    <name type="scientific">Herbihabitans rhizosphaerae</name>
    <dbReference type="NCBI Taxonomy" id="1872711"/>
    <lineage>
        <taxon>Bacteria</taxon>
        <taxon>Bacillati</taxon>
        <taxon>Actinomycetota</taxon>
        <taxon>Actinomycetes</taxon>
        <taxon>Pseudonocardiales</taxon>
        <taxon>Pseudonocardiaceae</taxon>
        <taxon>Herbihabitans</taxon>
    </lineage>
</organism>